<keyword evidence="3" id="KW-1185">Reference proteome</keyword>
<feature type="compositionally biased region" description="Polar residues" evidence="1">
    <location>
        <begin position="279"/>
        <end position="297"/>
    </location>
</feature>
<feature type="compositionally biased region" description="Polar residues" evidence="1">
    <location>
        <begin position="304"/>
        <end position="325"/>
    </location>
</feature>
<feature type="region of interest" description="Disordered" evidence="1">
    <location>
        <begin position="1"/>
        <end position="74"/>
    </location>
</feature>
<proteinExistence type="predicted"/>
<feature type="region of interest" description="Disordered" evidence="1">
    <location>
        <begin position="223"/>
        <end position="325"/>
    </location>
</feature>
<dbReference type="Proteomes" id="UP001201163">
    <property type="component" value="Unassembled WGS sequence"/>
</dbReference>
<feature type="compositionally biased region" description="Polar residues" evidence="1">
    <location>
        <begin position="225"/>
        <end position="241"/>
    </location>
</feature>
<name>A0AAD4LMX2_9AGAM</name>
<evidence type="ECO:0000256" key="1">
    <source>
        <dbReference type="SAM" id="MobiDB-lite"/>
    </source>
</evidence>
<gene>
    <name evidence="2" type="ORF">EDB92DRAFT_1814341</name>
</gene>
<evidence type="ECO:0000313" key="3">
    <source>
        <dbReference type="Proteomes" id="UP001201163"/>
    </source>
</evidence>
<accession>A0AAD4LMX2</accession>
<protein>
    <submittedName>
        <fullName evidence="2">Uncharacterized protein</fullName>
    </submittedName>
</protein>
<organism evidence="2 3">
    <name type="scientific">Lactarius akahatsu</name>
    <dbReference type="NCBI Taxonomy" id="416441"/>
    <lineage>
        <taxon>Eukaryota</taxon>
        <taxon>Fungi</taxon>
        <taxon>Dikarya</taxon>
        <taxon>Basidiomycota</taxon>
        <taxon>Agaricomycotina</taxon>
        <taxon>Agaricomycetes</taxon>
        <taxon>Russulales</taxon>
        <taxon>Russulaceae</taxon>
        <taxon>Lactarius</taxon>
    </lineage>
</organism>
<sequence>MAFPFNPADPFLGLRLVDTDPLPPPDVNGAPSADSDDEGPNASDQREECGALAAPNFPAVGRQDDDHEGQNKYTAPVRSRMNWLSSVASTTARTAATVVVSALADPRYPPPGPRQPYPGNHYNPVASTPQASCPLCGTPYQGGSSRWGPSYAPMIGHEQARDGLHLCPACHCPTGVRPSSTGAPTRFLSSGRSEYITGHASPSPHVGVTTDYARPRADFYGGVASTGTSGPRYQVSPTDTSRISERSFGVTRAPTQNYASGYPPTATSNRASRHDANIASASMSAGVNSRPAPTSEQRGARTMPSVTSTRSSSNGVRRSGIQPAS</sequence>
<dbReference type="AlphaFoldDB" id="A0AAD4LMX2"/>
<evidence type="ECO:0000313" key="2">
    <source>
        <dbReference type="EMBL" id="KAH8996349.1"/>
    </source>
</evidence>
<feature type="compositionally biased region" description="Polar residues" evidence="1">
    <location>
        <begin position="253"/>
        <end position="270"/>
    </location>
</feature>
<comment type="caution">
    <text evidence="2">The sequence shown here is derived from an EMBL/GenBank/DDBJ whole genome shotgun (WGS) entry which is preliminary data.</text>
</comment>
<reference evidence="2" key="1">
    <citation type="submission" date="2022-01" db="EMBL/GenBank/DDBJ databases">
        <title>Comparative genomics reveals a dynamic genome evolution in the ectomycorrhizal milk-cap (Lactarius) mushrooms.</title>
        <authorList>
            <consortium name="DOE Joint Genome Institute"/>
            <person name="Lebreton A."/>
            <person name="Tang N."/>
            <person name="Kuo A."/>
            <person name="LaButti K."/>
            <person name="Drula E."/>
            <person name="Barry K."/>
            <person name="Clum A."/>
            <person name="Lipzen A."/>
            <person name="Mousain D."/>
            <person name="Ng V."/>
            <person name="Wang R."/>
            <person name="Wang X."/>
            <person name="Dai Y."/>
            <person name="Henrissat B."/>
            <person name="Grigoriev I.V."/>
            <person name="Guerin-Laguette A."/>
            <person name="Yu F."/>
            <person name="Martin F.M."/>
        </authorList>
    </citation>
    <scope>NUCLEOTIDE SEQUENCE</scope>
    <source>
        <strain evidence="2">QP</strain>
    </source>
</reference>
<dbReference type="EMBL" id="JAKELL010000009">
    <property type="protein sequence ID" value="KAH8996349.1"/>
    <property type="molecule type" value="Genomic_DNA"/>
</dbReference>